<dbReference type="PIRSF" id="PIRSF001589">
    <property type="entry name" value="Asn_synthetase_glu-h"/>
    <property type="match status" value="1"/>
</dbReference>
<dbReference type="NCBIfam" id="TIGR01536">
    <property type="entry name" value="asn_synth_AEB"/>
    <property type="match status" value="1"/>
</dbReference>
<dbReference type="GO" id="GO:0006529">
    <property type="term" value="P:asparagine biosynthetic process"/>
    <property type="evidence" value="ECO:0007669"/>
    <property type="project" value="UniProtKB-KW"/>
</dbReference>
<evidence type="ECO:0000259" key="11">
    <source>
        <dbReference type="PROSITE" id="PS51278"/>
    </source>
</evidence>
<evidence type="ECO:0000313" key="12">
    <source>
        <dbReference type="EMBL" id="REF37827.1"/>
    </source>
</evidence>
<dbReference type="SUPFAM" id="SSF56235">
    <property type="entry name" value="N-terminal nucleophile aminohydrolases (Ntn hydrolases)"/>
    <property type="match status" value="1"/>
</dbReference>
<accession>A0A3D9V8I0</accession>
<organism evidence="12 13">
    <name type="scientific">Thermasporomyces composti</name>
    <dbReference type="NCBI Taxonomy" id="696763"/>
    <lineage>
        <taxon>Bacteria</taxon>
        <taxon>Bacillati</taxon>
        <taxon>Actinomycetota</taxon>
        <taxon>Actinomycetes</taxon>
        <taxon>Propionibacteriales</taxon>
        <taxon>Nocardioidaceae</taxon>
        <taxon>Thermasporomyces</taxon>
    </lineage>
</organism>
<keyword evidence="9" id="KW-0028">Amino-acid biosynthesis</keyword>
<dbReference type="InterPro" id="IPR006426">
    <property type="entry name" value="Asn_synth_AEB"/>
</dbReference>
<evidence type="ECO:0000256" key="6">
    <source>
        <dbReference type="ARBA" id="ARBA00022888"/>
    </source>
</evidence>
<keyword evidence="5 10" id="KW-0067">ATP-binding</keyword>
<dbReference type="EMBL" id="QTUC01000001">
    <property type="protein sequence ID" value="REF37827.1"/>
    <property type="molecule type" value="Genomic_DNA"/>
</dbReference>
<feature type="domain" description="Glutamine amidotransferase type-2" evidence="11">
    <location>
        <begin position="2"/>
        <end position="213"/>
    </location>
</feature>
<dbReference type="GO" id="GO:0005524">
    <property type="term" value="F:ATP binding"/>
    <property type="evidence" value="ECO:0007669"/>
    <property type="project" value="UniProtKB-KW"/>
</dbReference>
<comment type="pathway">
    <text evidence="1">Amino-acid biosynthesis; L-asparagine biosynthesis; L-asparagine from L-aspartate (L-Gln route): step 1/1.</text>
</comment>
<reference evidence="12 13" key="1">
    <citation type="submission" date="2018-08" db="EMBL/GenBank/DDBJ databases">
        <title>Sequencing the genomes of 1000 actinobacteria strains.</title>
        <authorList>
            <person name="Klenk H.-P."/>
        </authorList>
    </citation>
    <scope>NUCLEOTIDE SEQUENCE [LARGE SCALE GENOMIC DNA]</scope>
    <source>
        <strain evidence="12 13">DSM 22891</strain>
    </source>
</reference>
<evidence type="ECO:0000256" key="9">
    <source>
        <dbReference type="PIRSR" id="PIRSR001589-1"/>
    </source>
</evidence>
<dbReference type="AlphaFoldDB" id="A0A3D9V8I0"/>
<comment type="catalytic activity">
    <reaction evidence="8">
        <text>L-aspartate + L-glutamine + ATP + H2O = L-asparagine + L-glutamate + AMP + diphosphate + H(+)</text>
        <dbReference type="Rhea" id="RHEA:12228"/>
        <dbReference type="ChEBI" id="CHEBI:15377"/>
        <dbReference type="ChEBI" id="CHEBI:15378"/>
        <dbReference type="ChEBI" id="CHEBI:29985"/>
        <dbReference type="ChEBI" id="CHEBI:29991"/>
        <dbReference type="ChEBI" id="CHEBI:30616"/>
        <dbReference type="ChEBI" id="CHEBI:33019"/>
        <dbReference type="ChEBI" id="CHEBI:58048"/>
        <dbReference type="ChEBI" id="CHEBI:58359"/>
        <dbReference type="ChEBI" id="CHEBI:456215"/>
        <dbReference type="EC" id="6.3.5.4"/>
    </reaction>
</comment>
<dbReference type="InterPro" id="IPR051786">
    <property type="entry name" value="ASN_synthetase/amidase"/>
</dbReference>
<keyword evidence="7 9" id="KW-0315">Glutamine amidotransferase</keyword>
<keyword evidence="6 9" id="KW-0061">Asparagine biosynthesis</keyword>
<dbReference type="InterPro" id="IPR014729">
    <property type="entry name" value="Rossmann-like_a/b/a_fold"/>
</dbReference>
<evidence type="ECO:0000256" key="8">
    <source>
        <dbReference type="ARBA" id="ARBA00048741"/>
    </source>
</evidence>
<dbReference type="InterPro" id="IPR017932">
    <property type="entry name" value="GATase_2_dom"/>
</dbReference>
<comment type="caution">
    <text evidence="12">The sequence shown here is derived from an EMBL/GenBank/DDBJ whole genome shotgun (WGS) entry which is preliminary data.</text>
</comment>
<proteinExistence type="inferred from homology"/>
<dbReference type="CDD" id="cd01991">
    <property type="entry name" value="Asn_synthase_B_C"/>
    <property type="match status" value="1"/>
</dbReference>
<dbReference type="Gene3D" id="3.60.20.10">
    <property type="entry name" value="Glutamine Phosphoribosylpyrophosphate, subunit 1, domain 1"/>
    <property type="match status" value="1"/>
</dbReference>
<dbReference type="RefSeq" id="WP_115851220.1">
    <property type="nucleotide sequence ID" value="NZ_QTUC01000001.1"/>
</dbReference>
<dbReference type="GO" id="GO:0004066">
    <property type="term" value="F:asparagine synthase (glutamine-hydrolyzing) activity"/>
    <property type="evidence" value="ECO:0007669"/>
    <property type="project" value="UniProtKB-EC"/>
</dbReference>
<dbReference type="CDD" id="cd00712">
    <property type="entry name" value="AsnB"/>
    <property type="match status" value="1"/>
</dbReference>
<keyword evidence="13" id="KW-1185">Reference proteome</keyword>
<evidence type="ECO:0000256" key="5">
    <source>
        <dbReference type="ARBA" id="ARBA00022840"/>
    </source>
</evidence>
<name>A0A3D9V8I0_THECX</name>
<dbReference type="Pfam" id="PF00733">
    <property type="entry name" value="Asn_synthase"/>
    <property type="match status" value="1"/>
</dbReference>
<dbReference type="OrthoDB" id="9763290at2"/>
<dbReference type="PANTHER" id="PTHR43284">
    <property type="entry name" value="ASPARAGINE SYNTHETASE (GLUTAMINE-HYDROLYZING)"/>
    <property type="match status" value="1"/>
</dbReference>
<evidence type="ECO:0000256" key="1">
    <source>
        <dbReference type="ARBA" id="ARBA00005187"/>
    </source>
</evidence>
<dbReference type="InterPro" id="IPR001962">
    <property type="entry name" value="Asn_synthase"/>
</dbReference>
<dbReference type="PROSITE" id="PS51278">
    <property type="entry name" value="GATASE_TYPE_2"/>
    <property type="match status" value="1"/>
</dbReference>
<keyword evidence="4 10" id="KW-0547">Nucleotide-binding</keyword>
<evidence type="ECO:0000313" key="13">
    <source>
        <dbReference type="Proteomes" id="UP000256485"/>
    </source>
</evidence>
<dbReference type="SUPFAM" id="SSF52402">
    <property type="entry name" value="Adenine nucleotide alpha hydrolases-like"/>
    <property type="match status" value="1"/>
</dbReference>
<feature type="active site" description="For GATase activity" evidence="9">
    <location>
        <position position="2"/>
    </location>
</feature>
<evidence type="ECO:0000256" key="4">
    <source>
        <dbReference type="ARBA" id="ARBA00022741"/>
    </source>
</evidence>
<evidence type="ECO:0000256" key="10">
    <source>
        <dbReference type="PIRSR" id="PIRSR001589-2"/>
    </source>
</evidence>
<gene>
    <name evidence="12" type="ORF">DFJ64_3285</name>
</gene>
<evidence type="ECO:0000256" key="3">
    <source>
        <dbReference type="ARBA" id="ARBA00012737"/>
    </source>
</evidence>
<feature type="binding site" evidence="10">
    <location>
        <position position="98"/>
    </location>
    <ligand>
        <name>L-glutamine</name>
        <dbReference type="ChEBI" id="CHEBI:58359"/>
    </ligand>
</feature>
<dbReference type="Gene3D" id="3.40.50.620">
    <property type="entry name" value="HUPs"/>
    <property type="match status" value="1"/>
</dbReference>
<sequence>MCGIAGYVGLGELEGAPLLDVMNQAQRHRGPDGQTTYVGERFGFAHQRLAIIDRAGGQQPMVSRDGRYVLIYNGEVYNFRELREELAHLGREFRTASDTEVVLVAYEVWGQAAFDRFNGMFALAIADTTTGTVVLARDHFGIKPLYLATGVAGEALFASEIGALLATGRVARRPDDRTIYRYLRYRVHDDTERTFFDGITRLLPGQAATITPDGRVHVRTYTRLYEELRDLAERNEPYDEDARRRFAEALTTAIEQRLVSDVPVGTALSGGLDSSTIVATLNRALARHSRDTESLGPRQQTFSAIFPGELNDEERYIDAVAATCSDSLVVHKVAPSPQRFIADLSDFLRTQQEPVVSTAPYAQYCVMREASKHVTVMIDGQGADELLAGYAAYHLVYLRHLRRTGGSVRAAGGLARSLDVLWRMGRFRLFDRLHGRDSLTVTDMLAPAFLMEYADERFDVVPDDIKRRLEDDVFRHSLPCLLRYEDHNTMRFSIEGRVPFCDVDLMRTLWAIDPKAIVSGGWNKRVLRDVTADLLPPDVRHRRNKIGFTIPERTWFPVLAREFRAILSSPSFGTRPYWHQPTVVEAFDKLVERRAASETMLFWRLLNVELWLRTFIDNDPTSTIVGERVDVQV</sequence>
<protein>
    <recommendedName>
        <fullName evidence="3">asparagine synthase (glutamine-hydrolyzing)</fullName>
        <ecNumber evidence="3">6.3.5.4</ecNumber>
    </recommendedName>
</protein>
<evidence type="ECO:0000256" key="7">
    <source>
        <dbReference type="ARBA" id="ARBA00022962"/>
    </source>
</evidence>
<comment type="similarity">
    <text evidence="2">Belongs to the asparagine synthetase family.</text>
</comment>
<dbReference type="Pfam" id="PF13537">
    <property type="entry name" value="GATase_7"/>
    <property type="match status" value="1"/>
</dbReference>
<dbReference type="EC" id="6.3.5.4" evidence="3"/>
<dbReference type="InterPro" id="IPR029055">
    <property type="entry name" value="Ntn_hydrolases_N"/>
</dbReference>
<evidence type="ECO:0000256" key="2">
    <source>
        <dbReference type="ARBA" id="ARBA00005752"/>
    </source>
</evidence>
<dbReference type="Proteomes" id="UP000256485">
    <property type="component" value="Unassembled WGS sequence"/>
</dbReference>
<dbReference type="InterPro" id="IPR033738">
    <property type="entry name" value="AsnB_N"/>
</dbReference>
<dbReference type="PANTHER" id="PTHR43284:SF1">
    <property type="entry name" value="ASPARAGINE SYNTHETASE"/>
    <property type="match status" value="1"/>
</dbReference>